<dbReference type="OrthoDB" id="429991at2759"/>
<evidence type="ECO:0000313" key="3">
    <source>
        <dbReference type="Proteomes" id="UP000001542"/>
    </source>
</evidence>
<protein>
    <submittedName>
        <fullName evidence="2">H-SHIPPO, putative</fullName>
    </submittedName>
</protein>
<accession>A2FIL4</accession>
<feature type="region of interest" description="Disordered" evidence="1">
    <location>
        <begin position="1"/>
        <end position="33"/>
    </location>
</feature>
<dbReference type="EMBL" id="DS113815">
    <property type="protein sequence ID" value="EAX95263.1"/>
    <property type="molecule type" value="Genomic_DNA"/>
</dbReference>
<dbReference type="RefSeq" id="XP_001308193.1">
    <property type="nucleotide sequence ID" value="XM_001308192.1"/>
</dbReference>
<organism evidence="2 3">
    <name type="scientific">Trichomonas vaginalis (strain ATCC PRA-98 / G3)</name>
    <dbReference type="NCBI Taxonomy" id="412133"/>
    <lineage>
        <taxon>Eukaryota</taxon>
        <taxon>Metamonada</taxon>
        <taxon>Parabasalia</taxon>
        <taxon>Trichomonadida</taxon>
        <taxon>Trichomonadidae</taxon>
        <taxon>Trichomonas</taxon>
    </lineage>
</organism>
<evidence type="ECO:0000256" key="1">
    <source>
        <dbReference type="SAM" id="MobiDB-lite"/>
    </source>
</evidence>
<dbReference type="VEuPathDB" id="TrichDB:TVAGG3_0360470"/>
<keyword evidence="3" id="KW-1185">Reference proteome</keyword>
<sequence>MRSRPRDSTADVTPGVNYCPPDFGKDTPGAHITGRYEKRLGNDVTPGPSDYATNTSLVNLKKASVFHGVSDRSMAVRNNSPGPAAYSPRMPNSSPRIRIKGSSTRESIQQTGEYVALKSTLTGPKYTISPRTNLLMSYG</sequence>
<dbReference type="InParanoid" id="A2FIL4"/>
<reference evidence="2" key="1">
    <citation type="submission" date="2006-10" db="EMBL/GenBank/DDBJ databases">
        <authorList>
            <person name="Amadeo P."/>
            <person name="Zhao Q."/>
            <person name="Wortman J."/>
            <person name="Fraser-Liggett C."/>
            <person name="Carlton J."/>
        </authorList>
    </citation>
    <scope>NUCLEOTIDE SEQUENCE</scope>
    <source>
        <strain evidence="2">G3</strain>
    </source>
</reference>
<proteinExistence type="predicted"/>
<evidence type="ECO:0000313" key="2">
    <source>
        <dbReference type="EMBL" id="EAX95263.1"/>
    </source>
</evidence>
<gene>
    <name evidence="2" type="ORF">TVAG_149830</name>
</gene>
<dbReference type="AlphaFoldDB" id="A2FIL4"/>
<dbReference type="VEuPathDB" id="TrichDB:TVAG_149830"/>
<feature type="region of interest" description="Disordered" evidence="1">
    <location>
        <begin position="74"/>
        <end position="94"/>
    </location>
</feature>
<name>A2FIL4_TRIV3</name>
<dbReference type="KEGG" id="tva:4753009"/>
<dbReference type="Proteomes" id="UP000001542">
    <property type="component" value="Unassembled WGS sequence"/>
</dbReference>
<reference evidence="2" key="2">
    <citation type="journal article" date="2007" name="Science">
        <title>Draft genome sequence of the sexually transmitted pathogen Trichomonas vaginalis.</title>
        <authorList>
            <person name="Carlton J.M."/>
            <person name="Hirt R.P."/>
            <person name="Silva J.C."/>
            <person name="Delcher A.L."/>
            <person name="Schatz M."/>
            <person name="Zhao Q."/>
            <person name="Wortman J.R."/>
            <person name="Bidwell S.L."/>
            <person name="Alsmark U.C.M."/>
            <person name="Besteiro S."/>
            <person name="Sicheritz-Ponten T."/>
            <person name="Noel C.J."/>
            <person name="Dacks J.B."/>
            <person name="Foster P.G."/>
            <person name="Simillion C."/>
            <person name="Van de Peer Y."/>
            <person name="Miranda-Saavedra D."/>
            <person name="Barton G.J."/>
            <person name="Westrop G.D."/>
            <person name="Mueller S."/>
            <person name="Dessi D."/>
            <person name="Fiori P.L."/>
            <person name="Ren Q."/>
            <person name="Paulsen I."/>
            <person name="Zhang H."/>
            <person name="Bastida-Corcuera F.D."/>
            <person name="Simoes-Barbosa A."/>
            <person name="Brown M.T."/>
            <person name="Hayes R.D."/>
            <person name="Mukherjee M."/>
            <person name="Okumura C.Y."/>
            <person name="Schneider R."/>
            <person name="Smith A.J."/>
            <person name="Vanacova S."/>
            <person name="Villalvazo M."/>
            <person name="Haas B.J."/>
            <person name="Pertea M."/>
            <person name="Feldblyum T.V."/>
            <person name="Utterback T.R."/>
            <person name="Shu C.L."/>
            <person name="Osoegawa K."/>
            <person name="de Jong P.J."/>
            <person name="Hrdy I."/>
            <person name="Horvathova L."/>
            <person name="Zubacova Z."/>
            <person name="Dolezal P."/>
            <person name="Malik S.B."/>
            <person name="Logsdon J.M. Jr."/>
            <person name="Henze K."/>
            <person name="Gupta A."/>
            <person name="Wang C.C."/>
            <person name="Dunne R.L."/>
            <person name="Upcroft J.A."/>
            <person name="Upcroft P."/>
            <person name="White O."/>
            <person name="Salzberg S.L."/>
            <person name="Tang P."/>
            <person name="Chiu C.-H."/>
            <person name="Lee Y.-S."/>
            <person name="Embley T.M."/>
            <person name="Coombs G.H."/>
            <person name="Mottram J.C."/>
            <person name="Tachezy J."/>
            <person name="Fraser-Liggett C.M."/>
            <person name="Johnson P.J."/>
        </authorList>
    </citation>
    <scope>NUCLEOTIDE SEQUENCE [LARGE SCALE GENOMIC DNA]</scope>
    <source>
        <strain evidence="2">G3</strain>
    </source>
</reference>